<dbReference type="Gene3D" id="3.40.50.1240">
    <property type="entry name" value="Phosphoglycerate mutase-like"/>
    <property type="match status" value="1"/>
</dbReference>
<proteinExistence type="predicted"/>
<dbReference type="Proteomes" id="UP001174936">
    <property type="component" value="Unassembled WGS sequence"/>
</dbReference>
<name>A0AA39XS34_9PEZI</name>
<evidence type="ECO:0000313" key="2">
    <source>
        <dbReference type="Proteomes" id="UP001174936"/>
    </source>
</evidence>
<dbReference type="EMBL" id="JAULSV010000007">
    <property type="protein sequence ID" value="KAK0639211.1"/>
    <property type="molecule type" value="Genomic_DNA"/>
</dbReference>
<evidence type="ECO:0000313" key="1">
    <source>
        <dbReference type="EMBL" id="KAK0639211.1"/>
    </source>
</evidence>
<dbReference type="InterPro" id="IPR050645">
    <property type="entry name" value="Histidine_acid_phosphatase"/>
</dbReference>
<organism evidence="1 2">
    <name type="scientific">Cercophora newfieldiana</name>
    <dbReference type="NCBI Taxonomy" id="92897"/>
    <lineage>
        <taxon>Eukaryota</taxon>
        <taxon>Fungi</taxon>
        <taxon>Dikarya</taxon>
        <taxon>Ascomycota</taxon>
        <taxon>Pezizomycotina</taxon>
        <taxon>Sordariomycetes</taxon>
        <taxon>Sordariomycetidae</taxon>
        <taxon>Sordariales</taxon>
        <taxon>Lasiosphaeriaceae</taxon>
        <taxon>Cercophora</taxon>
    </lineage>
</organism>
<comment type="caution">
    <text evidence="1">The sequence shown here is derived from an EMBL/GenBank/DDBJ whole genome shotgun (WGS) entry which is preliminary data.</text>
</comment>
<keyword evidence="2" id="KW-1185">Reference proteome</keyword>
<dbReference type="PANTHER" id="PTHR11567">
    <property type="entry name" value="ACID PHOSPHATASE-RELATED"/>
    <property type="match status" value="1"/>
</dbReference>
<reference evidence="1" key="1">
    <citation type="submission" date="2023-06" db="EMBL/GenBank/DDBJ databases">
        <title>Genome-scale phylogeny and comparative genomics of the fungal order Sordariales.</title>
        <authorList>
            <consortium name="Lawrence Berkeley National Laboratory"/>
            <person name="Hensen N."/>
            <person name="Bonometti L."/>
            <person name="Westerberg I."/>
            <person name="Brannstrom I.O."/>
            <person name="Guillou S."/>
            <person name="Cros-Aarteil S."/>
            <person name="Calhoun S."/>
            <person name="Haridas S."/>
            <person name="Kuo A."/>
            <person name="Mondo S."/>
            <person name="Pangilinan J."/>
            <person name="Riley R."/>
            <person name="Labutti K."/>
            <person name="Andreopoulos B."/>
            <person name="Lipzen A."/>
            <person name="Chen C."/>
            <person name="Yanf M."/>
            <person name="Daum C."/>
            <person name="Ng V."/>
            <person name="Clum A."/>
            <person name="Steindorff A."/>
            <person name="Ohm R."/>
            <person name="Martin F."/>
            <person name="Silar P."/>
            <person name="Natvig D."/>
            <person name="Lalanne C."/>
            <person name="Gautier V."/>
            <person name="Ament-Velasquez S.L."/>
            <person name="Kruys A."/>
            <person name="Hutchinson M.I."/>
            <person name="Powell A.J."/>
            <person name="Barry K."/>
            <person name="Miller A.N."/>
            <person name="Grigoriev I.V."/>
            <person name="Debuchy R."/>
            <person name="Gladieux P."/>
            <person name="Thoren M.H."/>
            <person name="Johannesson H."/>
        </authorList>
    </citation>
    <scope>NUCLEOTIDE SEQUENCE</scope>
    <source>
        <strain evidence="1">SMH2532-1</strain>
    </source>
</reference>
<dbReference type="GO" id="GO:0016791">
    <property type="term" value="F:phosphatase activity"/>
    <property type="evidence" value="ECO:0007669"/>
    <property type="project" value="TreeGrafter"/>
</dbReference>
<dbReference type="PANTHER" id="PTHR11567:SF195">
    <property type="entry name" value="ACID PHOSPHATASE, PUTATIVE (AFU_ORTHOLOGUE AFUA_3G14570)-RELATED"/>
    <property type="match status" value="1"/>
</dbReference>
<dbReference type="InterPro" id="IPR029033">
    <property type="entry name" value="His_PPase_superfam"/>
</dbReference>
<gene>
    <name evidence="1" type="ORF">B0T16DRAFT_336924</name>
</gene>
<dbReference type="SUPFAM" id="SSF53254">
    <property type="entry name" value="Phosphoglycerate mutase-like"/>
    <property type="match status" value="1"/>
</dbReference>
<sequence length="510" mass="56693">MRLVLIGVLPLLYSAGWFLGFYPIWPFSSHHGGDVSLSGSVGGTGAADLRWYPPAQSWINNLSAVVNNEGIHGFIYNSSDTPANLYGIYNWCNMPHVRPTEYTKPDSNKYQLVYVELIHRHHKRTPYQDNSFPVEPYPWDCDDVHQYHHSSPLDPNNNTTTHPATPVYWDFSSAPLNPFPSPGWHGTCSFPQITAAGLLDSHQHGADLYAIYHTLHRLLPSRSDPASSWRSQTAYHVTSNPITSQVTGMLLAGTWRTNSPTALRIQPPQTDPLEPRYPCPGASRLRKQIESSPRWKSHLSAAAPLFSSLDALSGVPADDRGFHASLDHYYDNLSARQCHAKPLPCLPSDNNKKGCITQALADAAYRFGQWEYDFLFRSAGRESLDFAVASYGVWVAQLAGTLRAVVEGRAGEVVYRHHVAHDGSVSRLLGVLQADEMVWPGMGAEVVFELYREREEEGGVFFVRVLFGGRVLRSSNPSLGVMDMMRVEVLLEYFDGLVGVGGELVVGKCR</sequence>
<accession>A0AA39XS34</accession>
<protein>
    <submittedName>
        <fullName evidence="1">Histidine phosphatase superfamily</fullName>
    </submittedName>
</protein>
<dbReference type="AlphaFoldDB" id="A0AA39XS34"/>